<evidence type="ECO:0008006" key="6">
    <source>
        <dbReference type="Google" id="ProtNLM"/>
    </source>
</evidence>
<dbReference type="Gene3D" id="3.40.50.720">
    <property type="entry name" value="NAD(P)-binding Rossmann-like Domain"/>
    <property type="match status" value="1"/>
</dbReference>
<evidence type="ECO:0000256" key="3">
    <source>
        <dbReference type="RuleBase" id="RU000363"/>
    </source>
</evidence>
<comment type="similarity">
    <text evidence="1 3">Belongs to the short-chain dehydrogenases/reductases (SDR) family.</text>
</comment>
<evidence type="ECO:0000256" key="1">
    <source>
        <dbReference type="ARBA" id="ARBA00006484"/>
    </source>
</evidence>
<dbReference type="EMBL" id="ML977349">
    <property type="protein sequence ID" value="KAF2108135.1"/>
    <property type="molecule type" value="Genomic_DNA"/>
</dbReference>
<sequence length="308" mass="33519">MDPAEFGLSTLTLQHSPYGPITPEALQNANKGKTAIVTGAGRGIGAAIAEALAKSGADLAILDLNLDNLKETKSACEKHGVKVRDFACDVTDEKRVGEVFDEVGDIDILVNNAGILSQRPLIMSTFSDFWRQIEVNFKAPLLTIHNVLPRFRERGGGCIINIASRSGTVDVPMTLGYVTSKAALIRATHTLQREMALDDLDPAIHFYALHPGGVLTGMGGSSAKQDVLDKYGDVKDEKFFMDLFKDEPALCGQTCAYLASGRGKELRGLYLDCRQDVEKLLAKGRETLLKEKRNTLTVNFLDGYCNEP</sequence>
<dbReference type="InterPro" id="IPR002347">
    <property type="entry name" value="SDR_fam"/>
</dbReference>
<dbReference type="GO" id="GO:0016616">
    <property type="term" value="F:oxidoreductase activity, acting on the CH-OH group of donors, NAD or NADP as acceptor"/>
    <property type="evidence" value="ECO:0007669"/>
    <property type="project" value="TreeGrafter"/>
</dbReference>
<proteinExistence type="inferred from homology"/>
<dbReference type="InterPro" id="IPR036291">
    <property type="entry name" value="NAD(P)-bd_dom_sf"/>
</dbReference>
<dbReference type="PRINTS" id="PR00081">
    <property type="entry name" value="GDHRDH"/>
</dbReference>
<reference evidence="4" key="1">
    <citation type="journal article" date="2020" name="Stud. Mycol.">
        <title>101 Dothideomycetes genomes: a test case for predicting lifestyles and emergence of pathogens.</title>
        <authorList>
            <person name="Haridas S."/>
            <person name="Albert R."/>
            <person name="Binder M."/>
            <person name="Bloem J."/>
            <person name="Labutti K."/>
            <person name="Salamov A."/>
            <person name="Andreopoulos B."/>
            <person name="Baker S."/>
            <person name="Barry K."/>
            <person name="Bills G."/>
            <person name="Bluhm B."/>
            <person name="Cannon C."/>
            <person name="Castanera R."/>
            <person name="Culley D."/>
            <person name="Daum C."/>
            <person name="Ezra D."/>
            <person name="Gonzalez J."/>
            <person name="Henrissat B."/>
            <person name="Kuo A."/>
            <person name="Liang C."/>
            <person name="Lipzen A."/>
            <person name="Lutzoni F."/>
            <person name="Magnuson J."/>
            <person name="Mondo S."/>
            <person name="Nolan M."/>
            <person name="Ohm R."/>
            <person name="Pangilinan J."/>
            <person name="Park H.-J."/>
            <person name="Ramirez L."/>
            <person name="Alfaro M."/>
            <person name="Sun H."/>
            <person name="Tritt A."/>
            <person name="Yoshinaga Y."/>
            <person name="Zwiers L.-H."/>
            <person name="Turgeon B."/>
            <person name="Goodwin S."/>
            <person name="Spatafora J."/>
            <person name="Crous P."/>
            <person name="Grigoriev I."/>
        </authorList>
    </citation>
    <scope>NUCLEOTIDE SEQUENCE</scope>
    <source>
        <strain evidence="4">CBS 627.86</strain>
    </source>
</reference>
<evidence type="ECO:0000313" key="4">
    <source>
        <dbReference type="EMBL" id="KAF2108135.1"/>
    </source>
</evidence>
<dbReference type="PANTHER" id="PTHR24322:SF736">
    <property type="entry name" value="RETINOL DEHYDROGENASE 10"/>
    <property type="match status" value="1"/>
</dbReference>
<gene>
    <name evidence="4" type="ORF">BDV96DRAFT_556541</name>
</gene>
<keyword evidence="2" id="KW-0560">Oxidoreductase</keyword>
<dbReference type="OrthoDB" id="1933717at2759"/>
<dbReference type="SUPFAM" id="SSF51735">
    <property type="entry name" value="NAD(P)-binding Rossmann-fold domains"/>
    <property type="match status" value="1"/>
</dbReference>
<dbReference type="Proteomes" id="UP000799770">
    <property type="component" value="Unassembled WGS sequence"/>
</dbReference>
<protein>
    <recommendedName>
        <fullName evidence="6">Short chain dehydrogenase/reductase-like protein SDR</fullName>
    </recommendedName>
</protein>
<dbReference type="PANTHER" id="PTHR24322">
    <property type="entry name" value="PKSB"/>
    <property type="match status" value="1"/>
</dbReference>
<dbReference type="CDD" id="cd05233">
    <property type="entry name" value="SDR_c"/>
    <property type="match status" value="1"/>
</dbReference>
<dbReference type="PRINTS" id="PR00080">
    <property type="entry name" value="SDRFAMILY"/>
</dbReference>
<evidence type="ECO:0000256" key="2">
    <source>
        <dbReference type="ARBA" id="ARBA00023002"/>
    </source>
</evidence>
<dbReference type="AlphaFoldDB" id="A0A6A5YM09"/>
<dbReference type="Pfam" id="PF00106">
    <property type="entry name" value="adh_short"/>
    <property type="match status" value="1"/>
</dbReference>
<evidence type="ECO:0000313" key="5">
    <source>
        <dbReference type="Proteomes" id="UP000799770"/>
    </source>
</evidence>
<organism evidence="4 5">
    <name type="scientific">Lophiotrema nucula</name>
    <dbReference type="NCBI Taxonomy" id="690887"/>
    <lineage>
        <taxon>Eukaryota</taxon>
        <taxon>Fungi</taxon>
        <taxon>Dikarya</taxon>
        <taxon>Ascomycota</taxon>
        <taxon>Pezizomycotina</taxon>
        <taxon>Dothideomycetes</taxon>
        <taxon>Pleosporomycetidae</taxon>
        <taxon>Pleosporales</taxon>
        <taxon>Lophiotremataceae</taxon>
        <taxon>Lophiotrema</taxon>
    </lineage>
</organism>
<accession>A0A6A5YM09</accession>
<name>A0A6A5YM09_9PLEO</name>
<keyword evidence="5" id="KW-1185">Reference proteome</keyword>